<sequence>MNSNRKNQPNLRNVRPSGSSVRRIKVVLSMDKTLNDIAHVLRTKYNCDLGNCKYYLNDHVLLEGHKPISSHCTIDTGLVAVIMEIKSMPTHYEKLRYCRLNIVDILASNQNDPSILPNLDGMVITDINQTGCEVFDGAPLGPFLDTLNSDGLSAEQESMVVSQQAVVDAFSAASRGIEEIDGDSCTVSQQLSLYPASHVSALPYGVPNPGSMFVGRFDCSEVNYGGKWMIDENYRRRLEENNIPRNPSNWNAIHVVMWINWALKEFELMGKSPTDPRHVPPNGGGDGGKLAKAFTGLSGSQLTDLTILQLAEKFKSSGSTANINVNFLTHFELLKICHEVCVPFKAQTQSFPPPSSNYNHQRVNRPINRPKGRNTRTDFSSFAGYNPTDIAPSNSRYYGVTVNNAPGANCSGTGIFSPSLPLRLNDRKDSHSSNAKSEFISSNPSLYRSNNMLSAASHPPLLRIGNGFNGSGGGGGGSDKLPFPTTNVPLDGHECSSYPFPSDNNNGRIFGGVPHVAPTSGQYHVIPAFSPHMHELGTLAVTHPSQVGFSSGSGNQVQLWQFLLDLLTDWRHLDSIRWVNGDGEFVLSKPERVATLWGQRKNKPTMNYEKLSRALRYYYDGDMISKVQSKRFCYKFVCDLKLLLGYSAAEIHEFVLRCAERHGMSIRGLELEESRKRPFPSGEAFFGFPSPNRKRIKSPLMLNGAIGDFESDSTSADVEVSPHFLLPDDEESSIHHTSHDIFDRINFRNITDDFNHDVIGSRSPSSRYL</sequence>
<dbReference type="Pfam" id="PF02198">
    <property type="entry name" value="SAM_PNT"/>
    <property type="match status" value="1"/>
</dbReference>
<dbReference type="SUPFAM" id="SSF46785">
    <property type="entry name" value="Winged helix' DNA-binding domain"/>
    <property type="match status" value="1"/>
</dbReference>
<dbReference type="SMART" id="SM00413">
    <property type="entry name" value="ETS"/>
    <property type="match status" value="1"/>
</dbReference>
<evidence type="ECO:0000256" key="1">
    <source>
        <dbReference type="ARBA" id="ARBA00005562"/>
    </source>
</evidence>
<dbReference type="GO" id="GO:0005634">
    <property type="term" value="C:nucleus"/>
    <property type="evidence" value="ECO:0007669"/>
    <property type="project" value="UniProtKB-SubCell"/>
</dbReference>
<name>A0A0R3TKN6_RODNA</name>
<feature type="region of interest" description="Disordered" evidence="4">
    <location>
        <begin position="352"/>
        <end position="383"/>
    </location>
</feature>
<evidence type="ECO:0000259" key="5">
    <source>
        <dbReference type="PROSITE" id="PS50061"/>
    </source>
</evidence>
<dbReference type="PRINTS" id="PR00454">
    <property type="entry name" value="ETSDOMAIN"/>
</dbReference>
<accession>A0A0R3TKN6</accession>
<feature type="domain" description="ETS" evidence="5">
    <location>
        <begin position="557"/>
        <end position="637"/>
    </location>
</feature>
<dbReference type="GO" id="GO:0030154">
    <property type="term" value="P:cell differentiation"/>
    <property type="evidence" value="ECO:0007669"/>
    <property type="project" value="TreeGrafter"/>
</dbReference>
<dbReference type="PROSITE" id="PS00346">
    <property type="entry name" value="ETS_DOMAIN_2"/>
    <property type="match status" value="1"/>
</dbReference>
<dbReference type="Pfam" id="PF00178">
    <property type="entry name" value="Ets"/>
    <property type="match status" value="1"/>
</dbReference>
<dbReference type="Pfam" id="PF11620">
    <property type="entry name" value="GABP-alpha"/>
    <property type="match status" value="1"/>
</dbReference>
<dbReference type="Gene3D" id="1.10.150.50">
    <property type="entry name" value="Transcription Factor, Ets-1"/>
    <property type="match status" value="1"/>
</dbReference>
<keyword evidence="3" id="KW-0539">Nucleus</keyword>
<organism evidence="8">
    <name type="scientific">Rodentolepis nana</name>
    <name type="common">Dwarf tapeworm</name>
    <name type="synonym">Hymenolepis nana</name>
    <dbReference type="NCBI Taxonomy" id="102285"/>
    <lineage>
        <taxon>Eukaryota</taxon>
        <taxon>Metazoa</taxon>
        <taxon>Spiralia</taxon>
        <taxon>Lophotrochozoa</taxon>
        <taxon>Platyhelminthes</taxon>
        <taxon>Cestoda</taxon>
        <taxon>Eucestoda</taxon>
        <taxon>Cyclophyllidea</taxon>
        <taxon>Hymenolepididae</taxon>
        <taxon>Rodentolepis</taxon>
    </lineage>
</organism>
<evidence type="ECO:0000313" key="8">
    <source>
        <dbReference type="WBParaSite" id="HNAJ_0000775301-mRNA-1"/>
    </source>
</evidence>
<dbReference type="PROSITE" id="PS00345">
    <property type="entry name" value="ETS_DOMAIN_1"/>
    <property type="match status" value="1"/>
</dbReference>
<dbReference type="InterPro" id="IPR024668">
    <property type="entry name" value="GABP_asu_N"/>
</dbReference>
<feature type="compositionally biased region" description="Polar residues" evidence="4">
    <location>
        <begin position="352"/>
        <end position="361"/>
    </location>
</feature>
<evidence type="ECO:0000313" key="7">
    <source>
        <dbReference type="Proteomes" id="UP000278807"/>
    </source>
</evidence>
<comment type="similarity">
    <text evidence="1 3">Belongs to the ETS family.</text>
</comment>
<dbReference type="AlphaFoldDB" id="A0A0R3TKN6"/>
<dbReference type="InterPro" id="IPR013761">
    <property type="entry name" value="SAM/pointed_sf"/>
</dbReference>
<dbReference type="InterPro" id="IPR046328">
    <property type="entry name" value="ETS_fam"/>
</dbReference>
<dbReference type="Gene3D" id="3.10.20.90">
    <property type="entry name" value="Phosphatidylinositol 3-kinase Catalytic Subunit, Chain A, domain 1"/>
    <property type="match status" value="1"/>
</dbReference>
<reference evidence="6 7" key="2">
    <citation type="submission" date="2018-11" db="EMBL/GenBank/DDBJ databases">
        <authorList>
            <consortium name="Pathogen Informatics"/>
        </authorList>
    </citation>
    <scope>NUCLEOTIDE SEQUENCE [LARGE SCALE GENOMIC DNA]</scope>
</reference>
<dbReference type="InterPro" id="IPR036388">
    <property type="entry name" value="WH-like_DNA-bd_sf"/>
</dbReference>
<dbReference type="WBParaSite" id="HNAJ_0000775301-mRNA-1">
    <property type="protein sequence ID" value="HNAJ_0000775301-mRNA-1"/>
    <property type="gene ID" value="HNAJ_0000775301"/>
</dbReference>
<evidence type="ECO:0000256" key="3">
    <source>
        <dbReference type="RuleBase" id="RU004019"/>
    </source>
</evidence>
<gene>
    <name evidence="6" type="ORF">HNAJ_LOCUS7749</name>
</gene>
<keyword evidence="7" id="KW-1185">Reference proteome</keyword>
<dbReference type="GO" id="GO:0000981">
    <property type="term" value="F:DNA-binding transcription factor activity, RNA polymerase II-specific"/>
    <property type="evidence" value="ECO:0007669"/>
    <property type="project" value="TreeGrafter"/>
</dbReference>
<dbReference type="STRING" id="102285.A0A0R3TKN6"/>
<dbReference type="EMBL" id="UZAE01012118">
    <property type="protein sequence ID" value="VDO03609.1"/>
    <property type="molecule type" value="Genomic_DNA"/>
</dbReference>
<reference evidence="8" key="1">
    <citation type="submission" date="2017-02" db="UniProtKB">
        <authorList>
            <consortium name="WormBaseParasite"/>
        </authorList>
    </citation>
    <scope>IDENTIFICATION</scope>
</reference>
<dbReference type="SUPFAM" id="SSF47769">
    <property type="entry name" value="SAM/Pointed domain"/>
    <property type="match status" value="1"/>
</dbReference>
<dbReference type="Gene3D" id="1.10.10.10">
    <property type="entry name" value="Winged helix-like DNA-binding domain superfamily/Winged helix DNA-binding domain"/>
    <property type="match status" value="1"/>
</dbReference>
<evidence type="ECO:0000313" key="6">
    <source>
        <dbReference type="EMBL" id="VDO03609.1"/>
    </source>
</evidence>
<dbReference type="InterPro" id="IPR036390">
    <property type="entry name" value="WH_DNA-bd_sf"/>
</dbReference>
<evidence type="ECO:0000256" key="2">
    <source>
        <dbReference type="ARBA" id="ARBA00023125"/>
    </source>
</evidence>
<protein>
    <submittedName>
        <fullName evidence="8">ETS domain-containing protein</fullName>
    </submittedName>
</protein>
<comment type="subcellular location">
    <subcellularLocation>
        <location evidence="3">Nucleus</location>
    </subcellularLocation>
</comment>
<dbReference type="OrthoDB" id="10067219at2759"/>
<evidence type="ECO:0000256" key="4">
    <source>
        <dbReference type="SAM" id="MobiDB-lite"/>
    </source>
</evidence>
<dbReference type="PROSITE" id="PS50061">
    <property type="entry name" value="ETS_DOMAIN_3"/>
    <property type="match status" value="1"/>
</dbReference>
<keyword evidence="2 3" id="KW-0238">DNA-binding</keyword>
<dbReference type="PANTHER" id="PTHR11849">
    <property type="entry name" value="ETS"/>
    <property type="match status" value="1"/>
</dbReference>
<dbReference type="Proteomes" id="UP000278807">
    <property type="component" value="Unassembled WGS sequence"/>
</dbReference>
<dbReference type="GO" id="GO:0043565">
    <property type="term" value="F:sequence-specific DNA binding"/>
    <property type="evidence" value="ECO:0007669"/>
    <property type="project" value="InterPro"/>
</dbReference>
<dbReference type="PANTHER" id="PTHR11849:SF195">
    <property type="entry name" value="GA-BINDING PROTEIN ALPHA CHAIN"/>
    <property type="match status" value="1"/>
</dbReference>
<proteinExistence type="inferred from homology"/>
<dbReference type="InterPro" id="IPR003118">
    <property type="entry name" value="Pointed_dom"/>
</dbReference>
<dbReference type="InterPro" id="IPR000418">
    <property type="entry name" value="Ets_dom"/>
</dbReference>